<keyword evidence="3" id="KW-0378">Hydrolase</keyword>
<organism evidence="3 4">
    <name type="scientific">Martelella lutilitoris</name>
    <dbReference type="NCBI Taxonomy" id="2583532"/>
    <lineage>
        <taxon>Bacteria</taxon>
        <taxon>Pseudomonadati</taxon>
        <taxon>Pseudomonadota</taxon>
        <taxon>Alphaproteobacteria</taxon>
        <taxon>Hyphomicrobiales</taxon>
        <taxon>Aurantimonadaceae</taxon>
        <taxon>Martelella</taxon>
    </lineage>
</organism>
<gene>
    <name evidence="3" type="ORF">FF124_10615</name>
</gene>
<name>A0A5C4JRI9_9HYPH</name>
<sequence length="229" mass="24849">MSAAVFPPPPAKLLPVIGIEERFPVRRVYCVGRNYAAHAVEMGHNPDREAPFFFQKNPDNLLLPGLSFPYPSLSANVHHEVECYVALQSGGADIALDNALGCVYGYGVAVDFTRRDIQDEAKTKSRPWEMAKAFEHSAPVSEIARAADIGHREEGAITLSRNGAEVQRGDLNQMIWKVPEIIAELSRYVTLAPGDVILTGTPSGVGPVSRGDHISCAIETVAKLAFDVI</sequence>
<evidence type="ECO:0000259" key="2">
    <source>
        <dbReference type="Pfam" id="PF01557"/>
    </source>
</evidence>
<evidence type="ECO:0000313" key="4">
    <source>
        <dbReference type="Proteomes" id="UP000307874"/>
    </source>
</evidence>
<accession>A0A5C4JRI9</accession>
<dbReference type="EMBL" id="VCLB01000005">
    <property type="protein sequence ID" value="TNB48026.1"/>
    <property type="molecule type" value="Genomic_DNA"/>
</dbReference>
<comment type="caution">
    <text evidence="3">The sequence shown here is derived from an EMBL/GenBank/DDBJ whole genome shotgun (WGS) entry which is preliminary data.</text>
</comment>
<dbReference type="InterPro" id="IPR036663">
    <property type="entry name" value="Fumarylacetoacetase_C_sf"/>
</dbReference>
<evidence type="ECO:0000256" key="1">
    <source>
        <dbReference type="ARBA" id="ARBA00022723"/>
    </source>
</evidence>
<dbReference type="PANTHER" id="PTHR11820">
    <property type="entry name" value="ACYLPYRUVASE"/>
    <property type="match status" value="1"/>
</dbReference>
<feature type="domain" description="Fumarylacetoacetase-like C-terminal" evidence="2">
    <location>
        <begin position="28"/>
        <end position="228"/>
    </location>
</feature>
<protein>
    <submittedName>
        <fullName evidence="3">Fumarylacetoacetate hydrolase family protein</fullName>
    </submittedName>
</protein>
<dbReference type="Proteomes" id="UP000307874">
    <property type="component" value="Unassembled WGS sequence"/>
</dbReference>
<dbReference type="InterPro" id="IPR011234">
    <property type="entry name" value="Fumarylacetoacetase-like_C"/>
</dbReference>
<dbReference type="AlphaFoldDB" id="A0A5C4JRI9"/>
<evidence type="ECO:0000313" key="3">
    <source>
        <dbReference type="EMBL" id="TNB48026.1"/>
    </source>
</evidence>
<dbReference type="GO" id="GO:0046872">
    <property type="term" value="F:metal ion binding"/>
    <property type="evidence" value="ECO:0007669"/>
    <property type="project" value="UniProtKB-KW"/>
</dbReference>
<dbReference type="RefSeq" id="WP_138748455.1">
    <property type="nucleotide sequence ID" value="NZ_VCLB01000005.1"/>
</dbReference>
<proteinExistence type="predicted"/>
<dbReference type="GO" id="GO:0018773">
    <property type="term" value="F:acetylpyruvate hydrolase activity"/>
    <property type="evidence" value="ECO:0007669"/>
    <property type="project" value="TreeGrafter"/>
</dbReference>
<keyword evidence="4" id="KW-1185">Reference proteome</keyword>
<dbReference type="SUPFAM" id="SSF56529">
    <property type="entry name" value="FAH"/>
    <property type="match status" value="1"/>
</dbReference>
<dbReference type="Gene3D" id="3.90.850.10">
    <property type="entry name" value="Fumarylacetoacetase-like, C-terminal domain"/>
    <property type="match status" value="1"/>
</dbReference>
<dbReference type="PANTHER" id="PTHR11820:SF90">
    <property type="entry name" value="FLUTATHIONE S-TRANSFERASE"/>
    <property type="match status" value="1"/>
</dbReference>
<keyword evidence="1" id="KW-0479">Metal-binding</keyword>
<reference evidence="3 4" key="2">
    <citation type="submission" date="2019-06" db="EMBL/GenBank/DDBJ databases">
        <title>Martelella lutilitoris sp. nov., isolated from a tidal mudflat.</title>
        <authorList>
            <person name="Kim Y.-J."/>
        </authorList>
    </citation>
    <scope>NUCLEOTIDE SEQUENCE [LARGE SCALE GENOMIC DNA]</scope>
    <source>
        <strain evidence="3 4">GH2-6</strain>
    </source>
</reference>
<reference evidence="3 4" key="1">
    <citation type="submission" date="2019-05" db="EMBL/GenBank/DDBJ databases">
        <authorList>
            <person name="Lee S.D."/>
        </authorList>
    </citation>
    <scope>NUCLEOTIDE SEQUENCE [LARGE SCALE GENOMIC DNA]</scope>
    <source>
        <strain evidence="3 4">GH2-6</strain>
    </source>
</reference>
<dbReference type="OrthoDB" id="5197601at2"/>
<dbReference type="Pfam" id="PF01557">
    <property type="entry name" value="FAA_hydrolase"/>
    <property type="match status" value="1"/>
</dbReference>